<protein>
    <recommendedName>
        <fullName evidence="4">DUF805 domain-containing protein</fullName>
    </recommendedName>
</protein>
<dbReference type="EMBL" id="MHLI01000022">
    <property type="protein sequence ID" value="OGZ04696.1"/>
    <property type="molecule type" value="Genomic_DNA"/>
</dbReference>
<sequence length="119" mass="13731">MNINIKALHFLGLPIKREIYTKAICSLFGILILFFVVLVVVPSVVWQAVPYLLWAIIIMYVFYIGIALIVSFYLISRRLKTLGYSTLWMILMFFPIFFVFVVLGLMAPSDEKIVYKISA</sequence>
<feature type="transmembrane region" description="Helical" evidence="1">
    <location>
        <begin position="20"/>
        <end position="45"/>
    </location>
</feature>
<evidence type="ECO:0000313" key="3">
    <source>
        <dbReference type="Proteomes" id="UP000177122"/>
    </source>
</evidence>
<accession>A0A1G2CTI1</accession>
<proteinExistence type="predicted"/>
<dbReference type="Proteomes" id="UP000177122">
    <property type="component" value="Unassembled WGS sequence"/>
</dbReference>
<keyword evidence="1" id="KW-0472">Membrane</keyword>
<feature type="transmembrane region" description="Helical" evidence="1">
    <location>
        <begin position="87"/>
        <end position="107"/>
    </location>
</feature>
<gene>
    <name evidence="2" type="ORF">A2845_05385</name>
</gene>
<name>A0A1G2CTI1_9BACT</name>
<evidence type="ECO:0000256" key="1">
    <source>
        <dbReference type="SAM" id="Phobius"/>
    </source>
</evidence>
<organism evidence="2 3">
    <name type="scientific">Candidatus Lloydbacteria bacterium RIFCSPHIGHO2_01_FULL_49_22</name>
    <dbReference type="NCBI Taxonomy" id="1798658"/>
    <lineage>
        <taxon>Bacteria</taxon>
        <taxon>Candidatus Lloydiibacteriota</taxon>
    </lineage>
</organism>
<keyword evidence="1" id="KW-0812">Transmembrane</keyword>
<evidence type="ECO:0008006" key="4">
    <source>
        <dbReference type="Google" id="ProtNLM"/>
    </source>
</evidence>
<comment type="caution">
    <text evidence="2">The sequence shown here is derived from an EMBL/GenBank/DDBJ whole genome shotgun (WGS) entry which is preliminary data.</text>
</comment>
<feature type="transmembrane region" description="Helical" evidence="1">
    <location>
        <begin position="51"/>
        <end position="75"/>
    </location>
</feature>
<reference evidence="2 3" key="1">
    <citation type="journal article" date="2016" name="Nat. Commun.">
        <title>Thousands of microbial genomes shed light on interconnected biogeochemical processes in an aquifer system.</title>
        <authorList>
            <person name="Anantharaman K."/>
            <person name="Brown C.T."/>
            <person name="Hug L.A."/>
            <person name="Sharon I."/>
            <person name="Castelle C.J."/>
            <person name="Probst A.J."/>
            <person name="Thomas B.C."/>
            <person name="Singh A."/>
            <person name="Wilkins M.J."/>
            <person name="Karaoz U."/>
            <person name="Brodie E.L."/>
            <person name="Williams K.H."/>
            <person name="Hubbard S.S."/>
            <person name="Banfield J.F."/>
        </authorList>
    </citation>
    <scope>NUCLEOTIDE SEQUENCE [LARGE SCALE GENOMIC DNA]</scope>
</reference>
<dbReference type="AlphaFoldDB" id="A0A1G2CTI1"/>
<keyword evidence="1" id="KW-1133">Transmembrane helix</keyword>
<evidence type="ECO:0000313" key="2">
    <source>
        <dbReference type="EMBL" id="OGZ04696.1"/>
    </source>
</evidence>